<accession>A0ACC1B3F5</accession>
<keyword evidence="2" id="KW-1185">Reference proteome</keyword>
<protein>
    <submittedName>
        <fullName evidence="1">Uncharacterized protein</fullName>
    </submittedName>
</protein>
<evidence type="ECO:0000313" key="1">
    <source>
        <dbReference type="EMBL" id="KAJ0093425.1"/>
    </source>
</evidence>
<reference evidence="2" key="1">
    <citation type="journal article" date="2023" name="G3 (Bethesda)">
        <title>Genome assembly and association tests identify interacting loci associated with vigor, precocity, and sex in interspecific pistachio rootstocks.</title>
        <authorList>
            <person name="Palmer W."/>
            <person name="Jacygrad E."/>
            <person name="Sagayaradj S."/>
            <person name="Cavanaugh K."/>
            <person name="Han R."/>
            <person name="Bertier L."/>
            <person name="Beede B."/>
            <person name="Kafkas S."/>
            <person name="Golino D."/>
            <person name="Preece J."/>
            <person name="Michelmore R."/>
        </authorList>
    </citation>
    <scope>NUCLEOTIDE SEQUENCE [LARGE SCALE GENOMIC DNA]</scope>
</reference>
<proteinExistence type="predicted"/>
<sequence length="155" mass="17729">MVGEERESIPRINKFDGTDHVFWKVKIEDHLYAREVHLPLLGEKPKKMSNEDCALLDRQILAPNSWKSMRAAISNSISSAKLKLTDVRDKILIEEVRRKDLGEITLNALNVETKGRGYNRNSNQGRGRSKSRNGRSKSRFGKKIKCWNCGNKGHI</sequence>
<gene>
    <name evidence="1" type="ORF">Patl1_25692</name>
</gene>
<dbReference type="Proteomes" id="UP001164250">
    <property type="component" value="Chromosome 7"/>
</dbReference>
<name>A0ACC1B3F5_9ROSI</name>
<evidence type="ECO:0000313" key="2">
    <source>
        <dbReference type="Proteomes" id="UP001164250"/>
    </source>
</evidence>
<dbReference type="EMBL" id="CM047903">
    <property type="protein sequence ID" value="KAJ0093425.1"/>
    <property type="molecule type" value="Genomic_DNA"/>
</dbReference>
<organism evidence="1 2">
    <name type="scientific">Pistacia atlantica</name>
    <dbReference type="NCBI Taxonomy" id="434234"/>
    <lineage>
        <taxon>Eukaryota</taxon>
        <taxon>Viridiplantae</taxon>
        <taxon>Streptophyta</taxon>
        <taxon>Embryophyta</taxon>
        <taxon>Tracheophyta</taxon>
        <taxon>Spermatophyta</taxon>
        <taxon>Magnoliopsida</taxon>
        <taxon>eudicotyledons</taxon>
        <taxon>Gunneridae</taxon>
        <taxon>Pentapetalae</taxon>
        <taxon>rosids</taxon>
        <taxon>malvids</taxon>
        <taxon>Sapindales</taxon>
        <taxon>Anacardiaceae</taxon>
        <taxon>Pistacia</taxon>
    </lineage>
</organism>
<comment type="caution">
    <text evidence="1">The sequence shown here is derived from an EMBL/GenBank/DDBJ whole genome shotgun (WGS) entry which is preliminary data.</text>
</comment>